<accession>A0A517Z484</accession>
<organism evidence="2 3">
    <name type="scientific">Maioricimonas rarisocia</name>
    <dbReference type="NCBI Taxonomy" id="2528026"/>
    <lineage>
        <taxon>Bacteria</taxon>
        <taxon>Pseudomonadati</taxon>
        <taxon>Planctomycetota</taxon>
        <taxon>Planctomycetia</taxon>
        <taxon>Planctomycetales</taxon>
        <taxon>Planctomycetaceae</taxon>
        <taxon>Maioricimonas</taxon>
    </lineage>
</organism>
<reference evidence="2 3" key="1">
    <citation type="submission" date="2019-02" db="EMBL/GenBank/DDBJ databases">
        <title>Deep-cultivation of Planctomycetes and their phenomic and genomic characterization uncovers novel biology.</title>
        <authorList>
            <person name="Wiegand S."/>
            <person name="Jogler M."/>
            <person name="Boedeker C."/>
            <person name="Pinto D."/>
            <person name="Vollmers J."/>
            <person name="Rivas-Marin E."/>
            <person name="Kohn T."/>
            <person name="Peeters S.H."/>
            <person name="Heuer A."/>
            <person name="Rast P."/>
            <person name="Oberbeckmann S."/>
            <person name="Bunk B."/>
            <person name="Jeske O."/>
            <person name="Meyerdierks A."/>
            <person name="Storesund J.E."/>
            <person name="Kallscheuer N."/>
            <person name="Luecker S."/>
            <person name="Lage O.M."/>
            <person name="Pohl T."/>
            <person name="Merkel B.J."/>
            <person name="Hornburger P."/>
            <person name="Mueller R.-W."/>
            <person name="Bruemmer F."/>
            <person name="Labrenz M."/>
            <person name="Spormann A.M."/>
            <person name="Op den Camp H."/>
            <person name="Overmann J."/>
            <person name="Amann R."/>
            <person name="Jetten M.S.M."/>
            <person name="Mascher T."/>
            <person name="Medema M.H."/>
            <person name="Devos D.P."/>
            <person name="Kaster A.-K."/>
            <person name="Ovreas L."/>
            <person name="Rohde M."/>
            <person name="Galperin M.Y."/>
            <person name="Jogler C."/>
        </authorList>
    </citation>
    <scope>NUCLEOTIDE SEQUENCE [LARGE SCALE GENOMIC DNA]</scope>
    <source>
        <strain evidence="2 3">Mal4</strain>
    </source>
</reference>
<dbReference type="Proteomes" id="UP000320496">
    <property type="component" value="Chromosome"/>
</dbReference>
<evidence type="ECO:0000313" key="2">
    <source>
        <dbReference type="EMBL" id="QDU37302.1"/>
    </source>
</evidence>
<dbReference type="EMBL" id="CP036275">
    <property type="protein sequence ID" value="QDU37302.1"/>
    <property type="molecule type" value="Genomic_DNA"/>
</dbReference>
<proteinExistence type="predicted"/>
<evidence type="ECO:0000313" key="3">
    <source>
        <dbReference type="Proteomes" id="UP000320496"/>
    </source>
</evidence>
<gene>
    <name evidence="2" type="ORF">Mal4_16120</name>
</gene>
<dbReference type="KEGG" id="mri:Mal4_16120"/>
<feature type="region of interest" description="Disordered" evidence="1">
    <location>
        <begin position="75"/>
        <end position="99"/>
    </location>
</feature>
<evidence type="ECO:0000256" key="1">
    <source>
        <dbReference type="SAM" id="MobiDB-lite"/>
    </source>
</evidence>
<dbReference type="AlphaFoldDB" id="A0A517Z484"/>
<name>A0A517Z484_9PLAN</name>
<sequence>MGQTFLSAWYSAATDGPSSRLEAHPSKCRLGLVPALLQIRPGAAAMCPVRSQGEASTPEDSGADIPVCLCRHIRSRDTTQGRQPQGAMPSRRRRVGMRSAPAPAYSLAADGPGPGERIRVAPVARQPGSRSDTRHPRSSSYISCRVPRFCEPCEFSVKQPPRKTVGQTFLSAWYSAATSGPSSRLTSLLRT</sequence>
<keyword evidence="3" id="KW-1185">Reference proteome</keyword>
<protein>
    <submittedName>
        <fullName evidence="2">Uncharacterized protein</fullName>
    </submittedName>
</protein>